<dbReference type="GO" id="GO:0010041">
    <property type="term" value="P:response to iron(III) ion"/>
    <property type="evidence" value="ECO:0007669"/>
    <property type="project" value="TreeGrafter"/>
</dbReference>
<evidence type="ECO:0000256" key="8">
    <source>
        <dbReference type="SAM" id="Phobius"/>
    </source>
</evidence>
<feature type="transmembrane region" description="Helical" evidence="8">
    <location>
        <begin position="174"/>
        <end position="194"/>
    </location>
</feature>
<dbReference type="Proteomes" id="UP000233786">
    <property type="component" value="Unassembled WGS sequence"/>
</dbReference>
<keyword evidence="5 8" id="KW-0812">Transmembrane</keyword>
<dbReference type="PANTHER" id="PTHR33908">
    <property type="entry name" value="MANNOSYLTRANSFERASE YKCB-RELATED"/>
    <property type="match status" value="1"/>
</dbReference>
<comment type="subcellular location">
    <subcellularLocation>
        <location evidence="1">Cell membrane</location>
        <topology evidence="1">Multi-pass membrane protein</topology>
    </subcellularLocation>
</comment>
<comment type="caution">
    <text evidence="10">The sequence shown here is derived from an EMBL/GenBank/DDBJ whole genome shotgun (WGS) entry which is preliminary data.</text>
</comment>
<evidence type="ECO:0000256" key="4">
    <source>
        <dbReference type="ARBA" id="ARBA00022679"/>
    </source>
</evidence>
<dbReference type="AlphaFoldDB" id="A0A2N3Y0X1"/>
<evidence type="ECO:0000313" key="10">
    <source>
        <dbReference type="EMBL" id="PKW16559.1"/>
    </source>
</evidence>
<reference evidence="10" key="1">
    <citation type="submission" date="2017-12" db="EMBL/GenBank/DDBJ databases">
        <title>Sequencing the genomes of 1000 Actinobacteria strains.</title>
        <authorList>
            <person name="Klenk H.-P."/>
        </authorList>
    </citation>
    <scope>NUCLEOTIDE SEQUENCE [LARGE SCALE GENOMIC DNA]</scope>
    <source>
        <strain evidence="10">DSM 44228</strain>
    </source>
</reference>
<protein>
    <submittedName>
        <fullName evidence="10">Mannosyltransferase</fullName>
    </submittedName>
</protein>
<dbReference type="OrthoDB" id="5318634at2"/>
<feature type="domain" description="Glycosyltransferase RgtA/B/C/D-like" evidence="9">
    <location>
        <begin position="79"/>
        <end position="230"/>
    </location>
</feature>
<evidence type="ECO:0000256" key="3">
    <source>
        <dbReference type="ARBA" id="ARBA00022676"/>
    </source>
</evidence>
<keyword evidence="2" id="KW-1003">Cell membrane</keyword>
<proteinExistence type="predicted"/>
<evidence type="ECO:0000256" key="2">
    <source>
        <dbReference type="ARBA" id="ARBA00022475"/>
    </source>
</evidence>
<dbReference type="GO" id="GO:0009103">
    <property type="term" value="P:lipopolysaccharide biosynthetic process"/>
    <property type="evidence" value="ECO:0007669"/>
    <property type="project" value="UniProtKB-ARBA"/>
</dbReference>
<sequence length="499" mass="54107">MEAPISQEQKLNRPVIARPGPPPWWALAVPFLLTLGQGLWGIRREGSLWGDETTTYDMATRTLPDIVAMQTESVHGFYYLFMQGVFGVFGDGLVTLRLPSVLAMSVASAVVAAIGHRLAGPGAGLLAGVLLPLAPVGMQYMQAGRSYALVTALVAVATWLLVRGLDEGRTALWVWYAVVSLTACLCHEFAVLSLTAHGTTLLVARVPWPTVRKWLLAVAGVAVGIAPLAWVTFGQRDMVDWIATPGWHNLFDYPVLVALGVTGAGVLVALRGERGRPVALWVLALPMLLVPTALLLLVSFTIEPLYINRYVLYFVIGFALLAGGGLDRLWTAAARVRWTWPCRAVLVVLTGLLIAGQVPDWISLRRADSRLDDDAAVARAVADLAEQGDGVVFLPLRRREVTQVYPEVFRGLRDVAVAQAPVPSGTAYGVELPADRVRSALLSTDRIVVLRDDPPRGEPMDTRPQEVVKRQTLAAYFRECTVTRVTGVAIATYAKDGHC</sequence>
<organism evidence="10 11">
    <name type="scientific">Saccharopolyspora spinosa</name>
    <dbReference type="NCBI Taxonomy" id="60894"/>
    <lineage>
        <taxon>Bacteria</taxon>
        <taxon>Bacillati</taxon>
        <taxon>Actinomycetota</taxon>
        <taxon>Actinomycetes</taxon>
        <taxon>Pseudonocardiales</taxon>
        <taxon>Pseudonocardiaceae</taxon>
        <taxon>Saccharopolyspora</taxon>
    </lineage>
</organism>
<dbReference type="InterPro" id="IPR050297">
    <property type="entry name" value="LipidA_mod_glycosyltrf_83"/>
</dbReference>
<feature type="transmembrane region" description="Helical" evidence="8">
    <location>
        <begin position="342"/>
        <end position="362"/>
    </location>
</feature>
<dbReference type="InterPro" id="IPR038731">
    <property type="entry name" value="RgtA/B/C-like"/>
</dbReference>
<name>A0A2N3Y0X1_SACSN</name>
<evidence type="ECO:0000256" key="6">
    <source>
        <dbReference type="ARBA" id="ARBA00022989"/>
    </source>
</evidence>
<keyword evidence="3 10" id="KW-0328">Glycosyltransferase</keyword>
<dbReference type="Pfam" id="PF13231">
    <property type="entry name" value="PMT_2"/>
    <property type="match status" value="1"/>
</dbReference>
<accession>A0A2N3Y0X1</accession>
<feature type="transmembrane region" description="Helical" evidence="8">
    <location>
        <begin position="310"/>
        <end position="330"/>
    </location>
</feature>
<dbReference type="EMBL" id="PJNB01000001">
    <property type="protein sequence ID" value="PKW16559.1"/>
    <property type="molecule type" value="Genomic_DNA"/>
</dbReference>
<evidence type="ECO:0000313" key="11">
    <source>
        <dbReference type="Proteomes" id="UP000233786"/>
    </source>
</evidence>
<keyword evidence="7 8" id="KW-0472">Membrane</keyword>
<feature type="transmembrane region" description="Helical" evidence="8">
    <location>
        <begin position="214"/>
        <end position="233"/>
    </location>
</feature>
<gene>
    <name evidence="10" type="ORF">A8926_4401</name>
</gene>
<evidence type="ECO:0000256" key="5">
    <source>
        <dbReference type="ARBA" id="ARBA00022692"/>
    </source>
</evidence>
<dbReference type="STRING" id="994479.GCA_000194155_07348"/>
<feature type="transmembrane region" description="Helical" evidence="8">
    <location>
        <begin position="253"/>
        <end position="271"/>
    </location>
</feature>
<feature type="transmembrane region" description="Helical" evidence="8">
    <location>
        <begin position="77"/>
        <end position="96"/>
    </location>
</feature>
<evidence type="ECO:0000256" key="1">
    <source>
        <dbReference type="ARBA" id="ARBA00004651"/>
    </source>
</evidence>
<keyword evidence="6 8" id="KW-1133">Transmembrane helix</keyword>
<dbReference type="GO" id="GO:0005886">
    <property type="term" value="C:plasma membrane"/>
    <property type="evidence" value="ECO:0007669"/>
    <property type="project" value="UniProtKB-SubCell"/>
</dbReference>
<keyword evidence="11" id="KW-1185">Reference proteome</keyword>
<keyword evidence="4" id="KW-0808">Transferase</keyword>
<dbReference type="GO" id="GO:0016763">
    <property type="term" value="F:pentosyltransferase activity"/>
    <property type="evidence" value="ECO:0007669"/>
    <property type="project" value="TreeGrafter"/>
</dbReference>
<dbReference type="PANTHER" id="PTHR33908:SF3">
    <property type="entry name" value="UNDECAPRENYL PHOSPHATE-ALPHA-4-AMINO-4-DEOXY-L-ARABINOSE ARABINOSYL TRANSFERASE"/>
    <property type="match status" value="1"/>
</dbReference>
<evidence type="ECO:0000256" key="7">
    <source>
        <dbReference type="ARBA" id="ARBA00023136"/>
    </source>
</evidence>
<feature type="transmembrane region" description="Helical" evidence="8">
    <location>
        <begin position="278"/>
        <end position="298"/>
    </location>
</feature>
<feature type="transmembrane region" description="Helical" evidence="8">
    <location>
        <begin position="102"/>
        <end position="134"/>
    </location>
</feature>
<feature type="transmembrane region" description="Helical" evidence="8">
    <location>
        <begin position="146"/>
        <end position="162"/>
    </location>
</feature>
<evidence type="ECO:0000259" key="9">
    <source>
        <dbReference type="Pfam" id="PF13231"/>
    </source>
</evidence>